<name>A0ABZ3ET03_9FIRM</name>
<evidence type="ECO:0000313" key="1">
    <source>
        <dbReference type="EMBL" id="XAH72635.1"/>
    </source>
</evidence>
<dbReference type="RefSeq" id="WP_342756249.1">
    <property type="nucleotide sequence ID" value="NZ_CP146256.1"/>
</dbReference>
<organism evidence="1 2">
    <name type="scientific">Kineothrix sedimenti</name>
    <dbReference type="NCBI Taxonomy" id="3123317"/>
    <lineage>
        <taxon>Bacteria</taxon>
        <taxon>Bacillati</taxon>
        <taxon>Bacillota</taxon>
        <taxon>Clostridia</taxon>
        <taxon>Lachnospirales</taxon>
        <taxon>Lachnospiraceae</taxon>
        <taxon>Kineothrix</taxon>
    </lineage>
</organism>
<accession>A0ABZ3ET03</accession>
<proteinExistence type="predicted"/>
<gene>
    <name evidence="1" type="ORF">V6984_14080</name>
</gene>
<reference evidence="1 2" key="1">
    <citation type="submission" date="2024-02" db="EMBL/GenBank/DDBJ databases">
        <title>Bacterial strain from lacustrine sediment.</title>
        <authorList>
            <person name="Petit C."/>
            <person name="Fadhlaoui K."/>
        </authorList>
    </citation>
    <scope>NUCLEOTIDE SEQUENCE [LARGE SCALE GENOMIC DNA]</scope>
    <source>
        <strain evidence="1 2">IPX-CK</strain>
    </source>
</reference>
<keyword evidence="2" id="KW-1185">Reference proteome</keyword>
<dbReference type="EMBL" id="CP146256">
    <property type="protein sequence ID" value="XAH72635.1"/>
    <property type="molecule type" value="Genomic_DNA"/>
</dbReference>
<evidence type="ECO:0000313" key="2">
    <source>
        <dbReference type="Proteomes" id="UP001451571"/>
    </source>
</evidence>
<protein>
    <submittedName>
        <fullName evidence="1">Uncharacterized protein</fullName>
    </submittedName>
</protein>
<dbReference type="Proteomes" id="UP001451571">
    <property type="component" value="Chromosome"/>
</dbReference>
<sequence length="77" mass="8934">MVFYEDEGVKRMLIELFLDRDGNQIDTEKVYKDIWNEVSNVKIIESEGVYYARPDGFNAEPLSRVCGGLVEQARMKD</sequence>